<accession>G8LSU2</accession>
<organism evidence="4 5">
    <name type="scientific">Acetivibrio clariflavus (strain DSM 19732 / NBRC 101661 / EBR45)</name>
    <name type="common">Clostridium clariflavum</name>
    <dbReference type="NCBI Taxonomy" id="720554"/>
    <lineage>
        <taxon>Bacteria</taxon>
        <taxon>Bacillati</taxon>
        <taxon>Bacillota</taxon>
        <taxon>Clostridia</taxon>
        <taxon>Eubacteriales</taxon>
        <taxon>Oscillospiraceae</taxon>
        <taxon>Acetivibrio</taxon>
    </lineage>
</organism>
<evidence type="ECO:0000313" key="4">
    <source>
        <dbReference type="EMBL" id="AEV70455.1"/>
    </source>
</evidence>
<feature type="binding site" evidence="3">
    <location>
        <position position="203"/>
    </location>
    <ligand>
        <name>a divalent metal cation</name>
        <dbReference type="ChEBI" id="CHEBI:60240"/>
        <label>1</label>
    </ligand>
</feature>
<dbReference type="Proteomes" id="UP000005435">
    <property type="component" value="Chromosome"/>
</dbReference>
<name>G8LSU2_ACECE</name>
<dbReference type="RefSeq" id="WP_014256954.1">
    <property type="nucleotide sequence ID" value="NC_016627.1"/>
</dbReference>
<dbReference type="PROSITE" id="PS01091">
    <property type="entry name" value="TATD_3"/>
    <property type="match status" value="1"/>
</dbReference>
<dbReference type="eggNOG" id="COG0084">
    <property type="taxonomic scope" value="Bacteria"/>
</dbReference>
<dbReference type="FunFam" id="3.20.20.140:FF:000005">
    <property type="entry name" value="TatD family hydrolase"/>
    <property type="match status" value="1"/>
</dbReference>
<dbReference type="Pfam" id="PF01026">
    <property type="entry name" value="TatD_DNase"/>
    <property type="match status" value="1"/>
</dbReference>
<evidence type="ECO:0000256" key="1">
    <source>
        <dbReference type="ARBA" id="ARBA00022723"/>
    </source>
</evidence>
<dbReference type="InterPro" id="IPR032466">
    <property type="entry name" value="Metal_Hydrolase"/>
</dbReference>
<dbReference type="SUPFAM" id="SSF51556">
    <property type="entry name" value="Metallo-dependent hydrolases"/>
    <property type="match status" value="1"/>
</dbReference>
<feature type="binding site" evidence="3">
    <location>
        <position position="92"/>
    </location>
    <ligand>
        <name>a divalent metal cation</name>
        <dbReference type="ChEBI" id="CHEBI:60240"/>
        <label>1</label>
    </ligand>
</feature>
<keyword evidence="1 3" id="KW-0479">Metal-binding</keyword>
<evidence type="ECO:0000256" key="2">
    <source>
        <dbReference type="ARBA" id="ARBA00022801"/>
    </source>
</evidence>
<dbReference type="PANTHER" id="PTHR46124">
    <property type="entry name" value="D-AMINOACYL-TRNA DEACYLASE"/>
    <property type="match status" value="1"/>
</dbReference>
<reference evidence="4 5" key="2">
    <citation type="journal article" date="2012" name="Stand. Genomic Sci.">
        <title>Complete Genome Sequence of Clostridium clariflavum DSM 19732.</title>
        <authorList>
            <person name="Izquierdo J.A."/>
            <person name="Goodwin L."/>
            <person name="Davenport K.W."/>
            <person name="Teshima H."/>
            <person name="Bruce D."/>
            <person name="Detter C."/>
            <person name="Tapia R."/>
            <person name="Han S."/>
            <person name="Land M."/>
            <person name="Hauser L."/>
            <person name="Jeffries C.D."/>
            <person name="Han J."/>
            <person name="Pitluck S."/>
            <person name="Nolan M."/>
            <person name="Chen A."/>
            <person name="Huntemann M."/>
            <person name="Mavromatis K."/>
            <person name="Mikhailova N."/>
            <person name="Liolios K."/>
            <person name="Woyke T."/>
            <person name="Lynd L.R."/>
        </authorList>
    </citation>
    <scope>NUCLEOTIDE SEQUENCE [LARGE SCALE GENOMIC DNA]</scope>
    <source>
        <strain evidence="5">DSM 19732 / NBRC 101661 / EBR45</strain>
    </source>
</reference>
<keyword evidence="5" id="KW-1185">Reference proteome</keyword>
<dbReference type="STRING" id="720554.Clocl_4019"/>
<dbReference type="NCBIfam" id="TIGR00010">
    <property type="entry name" value="YchF/TatD family DNA exonuclease"/>
    <property type="match status" value="1"/>
</dbReference>
<dbReference type="AlphaFoldDB" id="G8LSU2"/>
<dbReference type="GO" id="GO:0004536">
    <property type="term" value="F:DNA nuclease activity"/>
    <property type="evidence" value="ECO:0007669"/>
    <property type="project" value="InterPro"/>
</dbReference>
<evidence type="ECO:0000313" key="5">
    <source>
        <dbReference type="Proteomes" id="UP000005435"/>
    </source>
</evidence>
<proteinExistence type="predicted"/>
<dbReference type="PIRSF" id="PIRSF005902">
    <property type="entry name" value="DNase_TatD"/>
    <property type="match status" value="1"/>
</dbReference>
<dbReference type="KEGG" id="ccl:Clocl_4019"/>
<evidence type="ECO:0000256" key="3">
    <source>
        <dbReference type="PIRSR" id="PIRSR005902-1"/>
    </source>
</evidence>
<feature type="binding site" evidence="3">
    <location>
        <position position="128"/>
    </location>
    <ligand>
        <name>a divalent metal cation</name>
        <dbReference type="ChEBI" id="CHEBI:60240"/>
        <label>2</label>
    </ligand>
</feature>
<dbReference type="EMBL" id="CP003065">
    <property type="protein sequence ID" value="AEV70455.1"/>
    <property type="molecule type" value="Genomic_DNA"/>
</dbReference>
<feature type="binding site" evidence="3">
    <location>
        <position position="6"/>
    </location>
    <ligand>
        <name>a divalent metal cation</name>
        <dbReference type="ChEBI" id="CHEBI:60240"/>
        <label>1</label>
    </ligand>
</feature>
<dbReference type="InterPro" id="IPR015991">
    <property type="entry name" value="TatD/YcfH-like"/>
</dbReference>
<dbReference type="GO" id="GO:0016788">
    <property type="term" value="F:hydrolase activity, acting on ester bonds"/>
    <property type="evidence" value="ECO:0007669"/>
    <property type="project" value="InterPro"/>
</dbReference>
<dbReference type="InterPro" id="IPR001130">
    <property type="entry name" value="TatD-like"/>
</dbReference>
<keyword evidence="2 4" id="KW-0378">Hydrolase</keyword>
<dbReference type="PANTHER" id="PTHR46124:SF2">
    <property type="entry name" value="D-AMINOACYL-TRNA DEACYLASE"/>
    <property type="match status" value="1"/>
</dbReference>
<dbReference type="GO" id="GO:0046872">
    <property type="term" value="F:metal ion binding"/>
    <property type="evidence" value="ECO:0007669"/>
    <property type="project" value="UniProtKB-KW"/>
</dbReference>
<feature type="binding site" evidence="3">
    <location>
        <position position="8"/>
    </location>
    <ligand>
        <name>a divalent metal cation</name>
        <dbReference type="ChEBI" id="CHEBI:60240"/>
        <label>1</label>
    </ligand>
</feature>
<feature type="binding site" evidence="3">
    <location>
        <position position="153"/>
    </location>
    <ligand>
        <name>a divalent metal cation</name>
        <dbReference type="ChEBI" id="CHEBI:60240"/>
        <label>2</label>
    </ligand>
</feature>
<protein>
    <submittedName>
        <fullName evidence="4">Hydrolase, TatD family</fullName>
    </submittedName>
</protein>
<dbReference type="HOGENOM" id="CLU_031506_4_0_9"/>
<dbReference type="CDD" id="cd01310">
    <property type="entry name" value="TatD_DNAse"/>
    <property type="match status" value="1"/>
</dbReference>
<reference evidence="5" key="1">
    <citation type="submission" date="2011-12" db="EMBL/GenBank/DDBJ databases">
        <title>Complete sequence of Clostridium clariflavum DSM 19732.</title>
        <authorList>
            <consortium name="US DOE Joint Genome Institute"/>
            <person name="Lucas S."/>
            <person name="Han J."/>
            <person name="Lapidus A."/>
            <person name="Cheng J.-F."/>
            <person name="Goodwin L."/>
            <person name="Pitluck S."/>
            <person name="Peters L."/>
            <person name="Teshima H."/>
            <person name="Detter J.C."/>
            <person name="Han C."/>
            <person name="Tapia R."/>
            <person name="Land M."/>
            <person name="Hauser L."/>
            <person name="Kyrpides N."/>
            <person name="Ivanova N."/>
            <person name="Pagani I."/>
            <person name="Kitzmiller T."/>
            <person name="Lynd L."/>
            <person name="Izquierdo J."/>
            <person name="Woyke T."/>
        </authorList>
    </citation>
    <scope>NUCLEOTIDE SEQUENCE [LARGE SCALE GENOMIC DNA]</scope>
    <source>
        <strain evidence="5">DSM 19732 / NBRC 101661 / EBR45</strain>
    </source>
</reference>
<dbReference type="InterPro" id="IPR018228">
    <property type="entry name" value="DNase_TatD-rel_CS"/>
</dbReference>
<gene>
    <name evidence="4" type="ordered locus">Clocl_4019</name>
</gene>
<dbReference type="Gene3D" id="3.20.20.140">
    <property type="entry name" value="Metal-dependent hydrolases"/>
    <property type="match status" value="1"/>
</dbReference>
<dbReference type="OrthoDB" id="9810005at2"/>
<sequence length="254" mass="28866">MLFDTHAHYDDDKFAEDRYEVIEKAHESGVSYIINAATDVKSCEDSLAFAHRYEYVYAAVGIHPHEVGDADDNALDKIAQLAKDSKVVAIGEIGLDYYYDFAPRELQKHWFAQQINLAKELKLPVIVHDREAHQDSLEIIKQQKANEVGGVFHCYSGSLEMAKELLNNNFYISVGGSLTFKNAKKLVEVVRWIPLDKLLIETDCPYLTPEPHRGKRNDSSYVRFVAEKVAEIKQISFETVADVTLNNAKKLFNI</sequence>